<dbReference type="AlphaFoldDB" id="A0A3Q2X5D5"/>
<proteinExistence type="predicted"/>
<evidence type="ECO:0000313" key="2">
    <source>
        <dbReference type="Proteomes" id="UP000264840"/>
    </source>
</evidence>
<dbReference type="Proteomes" id="UP000264840">
    <property type="component" value="Unplaced"/>
</dbReference>
<protein>
    <submittedName>
        <fullName evidence="1">Uncharacterized protein</fullName>
    </submittedName>
</protein>
<keyword evidence="2" id="KW-1185">Reference proteome</keyword>
<reference evidence="1" key="2">
    <citation type="submission" date="2025-09" db="UniProtKB">
        <authorList>
            <consortium name="Ensembl"/>
        </authorList>
    </citation>
    <scope>IDENTIFICATION</scope>
</reference>
<reference evidence="1" key="1">
    <citation type="submission" date="2025-08" db="UniProtKB">
        <authorList>
            <consortium name="Ensembl"/>
        </authorList>
    </citation>
    <scope>IDENTIFICATION</scope>
</reference>
<accession>A0A3Q2X5D5</accession>
<sequence length="66" mass="7703">LPNLSNLERNQVTLFLDTRKDKYSLSPAGQCSEPRPLWSLHFFLHTKGLHVKEQNQIYVKLKCASY</sequence>
<dbReference type="Ensembl" id="ENSHBUT00000029099.1">
    <property type="protein sequence ID" value="ENSHBUP00000034417.1"/>
    <property type="gene ID" value="ENSHBUG00000021890.1"/>
</dbReference>
<name>A0A3Q2X5D5_HAPBU</name>
<evidence type="ECO:0000313" key="1">
    <source>
        <dbReference type="Ensembl" id="ENSHBUP00000034417.1"/>
    </source>
</evidence>
<organism evidence="1 2">
    <name type="scientific">Haplochromis burtoni</name>
    <name type="common">Burton's mouthbrooder</name>
    <name type="synonym">Chromis burtoni</name>
    <dbReference type="NCBI Taxonomy" id="8153"/>
    <lineage>
        <taxon>Eukaryota</taxon>
        <taxon>Metazoa</taxon>
        <taxon>Chordata</taxon>
        <taxon>Craniata</taxon>
        <taxon>Vertebrata</taxon>
        <taxon>Euteleostomi</taxon>
        <taxon>Actinopterygii</taxon>
        <taxon>Neopterygii</taxon>
        <taxon>Teleostei</taxon>
        <taxon>Neoteleostei</taxon>
        <taxon>Acanthomorphata</taxon>
        <taxon>Ovalentaria</taxon>
        <taxon>Cichlomorphae</taxon>
        <taxon>Cichliformes</taxon>
        <taxon>Cichlidae</taxon>
        <taxon>African cichlids</taxon>
        <taxon>Pseudocrenilabrinae</taxon>
        <taxon>Haplochromini</taxon>
        <taxon>Haplochromis</taxon>
    </lineage>
</organism>